<dbReference type="EMBL" id="PETJ01000031">
    <property type="protein sequence ID" value="PIV65119.1"/>
    <property type="molecule type" value="Genomic_DNA"/>
</dbReference>
<reference evidence="2" key="1">
    <citation type="submission" date="2017-09" db="EMBL/GenBank/DDBJ databases">
        <title>Depth-based differentiation of microbial function through sediment-hosted aquifers and enrichment of novel symbionts in the deep terrestrial subsurface.</title>
        <authorList>
            <person name="Probst A.J."/>
            <person name="Ladd B."/>
            <person name="Jarett J.K."/>
            <person name="Geller-Mcgrath D.E."/>
            <person name="Sieber C.M.K."/>
            <person name="Emerson J.B."/>
            <person name="Anantharaman K."/>
            <person name="Thomas B.C."/>
            <person name="Malmstrom R."/>
            <person name="Stieglmeier M."/>
            <person name="Klingl A."/>
            <person name="Woyke T."/>
            <person name="Ryan C.M."/>
            <person name="Banfield J.F."/>
        </authorList>
    </citation>
    <scope>NUCLEOTIDE SEQUENCE [LARGE SCALE GENOMIC DNA]</scope>
</reference>
<sequence length="74" mass="8898">MEEGSLCPKCYEGKLVKPKVFYRVFEGRRHPDFICDHCGAPSWKLPEVEPLPLNKKKEAQETKKREEFDWRRYI</sequence>
<evidence type="ECO:0000313" key="2">
    <source>
        <dbReference type="Proteomes" id="UP000230766"/>
    </source>
</evidence>
<proteinExistence type="predicted"/>
<protein>
    <submittedName>
        <fullName evidence="1">Uncharacterized protein</fullName>
    </submittedName>
</protein>
<comment type="caution">
    <text evidence="1">The sequence shown here is derived from an EMBL/GenBank/DDBJ whole genome shotgun (WGS) entry which is preliminary data.</text>
</comment>
<gene>
    <name evidence="1" type="ORF">COS09_01205</name>
</gene>
<dbReference type="Proteomes" id="UP000230766">
    <property type="component" value="Unassembled WGS sequence"/>
</dbReference>
<dbReference type="AlphaFoldDB" id="A0A2M7EBM6"/>
<organism evidence="1 2">
    <name type="scientific">Candidatus Nealsonbacteria bacterium CG01_land_8_20_14_3_00_12</name>
    <dbReference type="NCBI Taxonomy" id="1974697"/>
    <lineage>
        <taxon>Bacteria</taxon>
        <taxon>Candidatus Nealsoniibacteriota</taxon>
    </lineage>
</organism>
<accession>A0A2M7EBM6</accession>
<evidence type="ECO:0000313" key="1">
    <source>
        <dbReference type="EMBL" id="PIV65119.1"/>
    </source>
</evidence>
<name>A0A2M7EBM6_9BACT</name>